<evidence type="ECO:0000256" key="9">
    <source>
        <dbReference type="ARBA" id="ARBA00023242"/>
    </source>
</evidence>
<dbReference type="InParanoid" id="A0A803YRM8"/>
<comment type="similarity">
    <text evidence="3">Belongs to the Antp homeobox family.</text>
</comment>
<evidence type="ECO:0000256" key="2">
    <source>
        <dbReference type="ARBA" id="ARBA00004123"/>
    </source>
</evidence>
<keyword evidence="7" id="KW-0371">Homeobox</keyword>
<dbReference type="GeneTree" id="ENSGT00940000161194"/>
<dbReference type="PANTHER" id="PTHR46166">
    <property type="entry name" value="HOMEOBOX DOMAIN-CONTAINING PROTEIN"/>
    <property type="match status" value="1"/>
</dbReference>
<comment type="function">
    <text evidence="1">Sequence-specific transcription factor which is part of a developmental regulatory system that provides cells with specific positional identities on the anterior-posterior axis.</text>
</comment>
<keyword evidence="8" id="KW-0804">Transcription</keyword>
<dbReference type="GO" id="GO:0000977">
    <property type="term" value="F:RNA polymerase II transcription regulatory region sequence-specific DNA binding"/>
    <property type="evidence" value="ECO:0007669"/>
    <property type="project" value="TreeGrafter"/>
</dbReference>
<dbReference type="InterPro" id="IPR001827">
    <property type="entry name" value="Homeobox_Antennapedia_CS"/>
</dbReference>
<comment type="subcellular location">
    <subcellularLocation>
        <location evidence="2">Nucleus</location>
    </subcellularLocation>
</comment>
<evidence type="ECO:0000313" key="11">
    <source>
        <dbReference type="Ensembl" id="ENSMGAP00000034426.1"/>
    </source>
</evidence>
<evidence type="ECO:0000256" key="4">
    <source>
        <dbReference type="ARBA" id="ARBA00022473"/>
    </source>
</evidence>
<accession>A0A803YRM8</accession>
<dbReference type="GO" id="GO:0000981">
    <property type="term" value="F:DNA-binding transcription factor activity, RNA polymerase II-specific"/>
    <property type="evidence" value="ECO:0007669"/>
    <property type="project" value="TreeGrafter"/>
</dbReference>
<feature type="region of interest" description="Disordered" evidence="10">
    <location>
        <begin position="228"/>
        <end position="305"/>
    </location>
</feature>
<evidence type="ECO:0000256" key="1">
    <source>
        <dbReference type="ARBA" id="ARBA00003263"/>
    </source>
</evidence>
<evidence type="ECO:0000256" key="7">
    <source>
        <dbReference type="ARBA" id="ARBA00023155"/>
    </source>
</evidence>
<keyword evidence="6" id="KW-0238">DNA-binding</keyword>
<feature type="compositionally biased region" description="Basic and acidic residues" evidence="10">
    <location>
        <begin position="247"/>
        <end position="282"/>
    </location>
</feature>
<dbReference type="PANTHER" id="PTHR46166:SF4">
    <property type="entry name" value="HOMEOBOX PROTEIN HOX-C8"/>
    <property type="match status" value="1"/>
</dbReference>
<reference evidence="11" key="3">
    <citation type="submission" date="2025-09" db="UniProtKB">
        <authorList>
            <consortium name="Ensembl"/>
        </authorList>
    </citation>
    <scope>IDENTIFICATION</scope>
</reference>
<sequence>MSSYFVNPLFSKYKGGESLEPTYYDCRFPQSVSRSHALVYGPGTTAPTFQHPSHHVQEFFHHGTSNASKFYGYEALPRQSLYGAQQETTVVQYPDCKSSSNSNSSEGQGHLNQNSSPSLMFPWMRPHEDVAQRGWRGKHVIYLSFDLGVVSRMQSFPAVASLYFLANVVFLLKERLCERKCLGLSCTNLRPPPFFLAPGCKRVVLNAISVFAQGYLVCCCAPDGRTRNQEDGERGFIAKPKARGGVRRSDQQHPEPLLREQHWGKESRAGNLGDKRGKEGKKGKQKNGRRRSEAGRVSGKTKHLS</sequence>
<keyword evidence="5" id="KW-0805">Transcription regulation</keyword>
<keyword evidence="9" id="KW-0539">Nucleus</keyword>
<dbReference type="Ensembl" id="ENSMGAT00000031474.1">
    <property type="protein sequence ID" value="ENSMGAP00000034426.1"/>
    <property type="gene ID" value="ENSMGAG00000018770.1"/>
</dbReference>
<dbReference type="GO" id="GO:0005634">
    <property type="term" value="C:nucleus"/>
    <property type="evidence" value="ECO:0007669"/>
    <property type="project" value="UniProtKB-SubCell"/>
</dbReference>
<evidence type="ECO:0000256" key="5">
    <source>
        <dbReference type="ARBA" id="ARBA00023015"/>
    </source>
</evidence>
<name>A0A803YRM8_MELGA</name>
<evidence type="ECO:0000256" key="10">
    <source>
        <dbReference type="SAM" id="MobiDB-lite"/>
    </source>
</evidence>
<evidence type="ECO:0000256" key="6">
    <source>
        <dbReference type="ARBA" id="ARBA00023125"/>
    </source>
</evidence>
<organism evidence="11 12">
    <name type="scientific">Meleagris gallopavo</name>
    <name type="common">Wild turkey</name>
    <dbReference type="NCBI Taxonomy" id="9103"/>
    <lineage>
        <taxon>Eukaryota</taxon>
        <taxon>Metazoa</taxon>
        <taxon>Chordata</taxon>
        <taxon>Craniata</taxon>
        <taxon>Vertebrata</taxon>
        <taxon>Euteleostomi</taxon>
        <taxon>Archelosauria</taxon>
        <taxon>Archosauria</taxon>
        <taxon>Dinosauria</taxon>
        <taxon>Saurischia</taxon>
        <taxon>Theropoda</taxon>
        <taxon>Coelurosauria</taxon>
        <taxon>Aves</taxon>
        <taxon>Neognathae</taxon>
        <taxon>Galloanserae</taxon>
        <taxon>Galliformes</taxon>
        <taxon>Phasianidae</taxon>
        <taxon>Meleagridinae</taxon>
        <taxon>Meleagris</taxon>
    </lineage>
</organism>
<keyword evidence="4" id="KW-0217">Developmental protein</keyword>
<reference evidence="11" key="2">
    <citation type="submission" date="2025-08" db="UniProtKB">
        <authorList>
            <consortium name="Ensembl"/>
        </authorList>
    </citation>
    <scope>IDENTIFICATION</scope>
</reference>
<reference evidence="11" key="1">
    <citation type="journal article" date="2010" name="PLoS Biol.">
        <title>Multi-platform next-generation sequencing of the domestic turkey (Meleagris gallopavo): genome assembly and analysis.</title>
        <authorList>
            <person name="Dalloul R.A."/>
            <person name="Long J.A."/>
            <person name="Zimin A.V."/>
            <person name="Aslam L."/>
            <person name="Beal K."/>
            <person name="Blomberg L.A."/>
            <person name="Bouffard P."/>
            <person name="Burt D.W."/>
            <person name="Crasta O."/>
            <person name="Crooijmans R.P."/>
            <person name="Cooper K."/>
            <person name="Coulombe R.A."/>
            <person name="De S."/>
            <person name="Delany M.E."/>
            <person name="Dodgson J.B."/>
            <person name="Dong J.J."/>
            <person name="Evans C."/>
            <person name="Frederickson K.M."/>
            <person name="Flicek P."/>
            <person name="Florea L."/>
            <person name="Folkerts O."/>
            <person name="Groenen M.A."/>
            <person name="Harkins T.T."/>
            <person name="Herrero J."/>
            <person name="Hoffmann S."/>
            <person name="Megens H.J."/>
            <person name="Jiang A."/>
            <person name="de Jong P."/>
            <person name="Kaiser P."/>
            <person name="Kim H."/>
            <person name="Kim K.W."/>
            <person name="Kim S."/>
            <person name="Langenberger D."/>
            <person name="Lee M.K."/>
            <person name="Lee T."/>
            <person name="Mane S."/>
            <person name="Marcais G."/>
            <person name="Marz M."/>
            <person name="McElroy A.P."/>
            <person name="Modise T."/>
            <person name="Nefedov M."/>
            <person name="Notredame C."/>
            <person name="Paton I.R."/>
            <person name="Payne W.S."/>
            <person name="Pertea G."/>
            <person name="Prickett D."/>
            <person name="Puiu D."/>
            <person name="Qioa D."/>
            <person name="Raineri E."/>
            <person name="Ruffier M."/>
            <person name="Salzberg S.L."/>
            <person name="Schatz M.C."/>
            <person name="Scheuring C."/>
            <person name="Schmidt C.J."/>
            <person name="Schroeder S."/>
            <person name="Searle S.M."/>
            <person name="Smith E.J."/>
            <person name="Smith J."/>
            <person name="Sonstegard T.S."/>
            <person name="Stadler P.F."/>
            <person name="Tafer H."/>
            <person name="Tu Z.J."/>
            <person name="Van Tassell C.P."/>
            <person name="Vilella A.J."/>
            <person name="Williams K.P."/>
            <person name="Yorke J.A."/>
            <person name="Zhang L."/>
            <person name="Zhang H.B."/>
            <person name="Zhang X."/>
            <person name="Zhang Y."/>
            <person name="Reed K.M."/>
        </authorList>
    </citation>
    <scope>NUCLEOTIDE SEQUENCE [LARGE SCALE GENOMIC DNA]</scope>
</reference>
<evidence type="ECO:0000256" key="8">
    <source>
        <dbReference type="ARBA" id="ARBA00023163"/>
    </source>
</evidence>
<dbReference type="PROSITE" id="PS00032">
    <property type="entry name" value="ANTENNAPEDIA"/>
    <property type="match status" value="1"/>
</dbReference>
<dbReference type="Proteomes" id="UP000001645">
    <property type="component" value="Unplaced"/>
</dbReference>
<dbReference type="AlphaFoldDB" id="A0A803YRM8"/>
<evidence type="ECO:0008006" key="13">
    <source>
        <dbReference type="Google" id="ProtNLM"/>
    </source>
</evidence>
<keyword evidence="12" id="KW-1185">Reference proteome</keyword>
<evidence type="ECO:0000313" key="12">
    <source>
        <dbReference type="Proteomes" id="UP000001645"/>
    </source>
</evidence>
<evidence type="ECO:0000256" key="3">
    <source>
        <dbReference type="ARBA" id="ARBA00009107"/>
    </source>
</evidence>
<proteinExistence type="inferred from homology"/>
<protein>
    <recommendedName>
        <fullName evidence="13">Homeobox C8</fullName>
    </recommendedName>
</protein>
<dbReference type="InterPro" id="IPR050948">
    <property type="entry name" value="Antp_homeobox_TF"/>
</dbReference>